<dbReference type="Proteomes" id="UP000026960">
    <property type="component" value="Chromosome 6"/>
</dbReference>
<feature type="compositionally biased region" description="Basic and acidic residues" evidence="1">
    <location>
        <begin position="19"/>
        <end position="34"/>
    </location>
</feature>
<proteinExistence type="predicted"/>
<organism evidence="2">
    <name type="scientific">Oryza barthii</name>
    <dbReference type="NCBI Taxonomy" id="65489"/>
    <lineage>
        <taxon>Eukaryota</taxon>
        <taxon>Viridiplantae</taxon>
        <taxon>Streptophyta</taxon>
        <taxon>Embryophyta</taxon>
        <taxon>Tracheophyta</taxon>
        <taxon>Spermatophyta</taxon>
        <taxon>Magnoliopsida</taxon>
        <taxon>Liliopsida</taxon>
        <taxon>Poales</taxon>
        <taxon>Poaceae</taxon>
        <taxon>BOP clade</taxon>
        <taxon>Oryzoideae</taxon>
        <taxon>Oryzeae</taxon>
        <taxon>Oryzinae</taxon>
        <taxon>Oryza</taxon>
    </lineage>
</organism>
<keyword evidence="3" id="KW-1185">Reference proteome</keyword>
<name>A0A0D3GHW2_9ORYZ</name>
<feature type="region of interest" description="Disordered" evidence="1">
    <location>
        <begin position="1"/>
        <end position="61"/>
    </location>
</feature>
<feature type="compositionally biased region" description="Polar residues" evidence="1">
    <location>
        <begin position="1"/>
        <end position="14"/>
    </location>
</feature>
<sequence>MLQEFQKTGSSSFPSPCLEHIEEHPRTLEHEHQEYSSQPLGTIKATHPHQEHNHKIHIKNI</sequence>
<evidence type="ECO:0000256" key="1">
    <source>
        <dbReference type="SAM" id="MobiDB-lite"/>
    </source>
</evidence>
<evidence type="ECO:0000313" key="3">
    <source>
        <dbReference type="Proteomes" id="UP000026960"/>
    </source>
</evidence>
<dbReference type="EnsemblPlants" id="OBART06G18590.1">
    <property type="protein sequence ID" value="OBART06G18590.1"/>
    <property type="gene ID" value="OBART06G18590"/>
</dbReference>
<protein>
    <submittedName>
        <fullName evidence="2">Uncharacterized protein</fullName>
    </submittedName>
</protein>
<evidence type="ECO:0000313" key="2">
    <source>
        <dbReference type="EnsemblPlants" id="OBART06G18590.1"/>
    </source>
</evidence>
<dbReference type="Gramene" id="OBART06G18590.1">
    <property type="protein sequence ID" value="OBART06G18590.1"/>
    <property type="gene ID" value="OBART06G18590"/>
</dbReference>
<accession>A0A0D3GHW2</accession>
<reference evidence="2" key="1">
    <citation type="journal article" date="2009" name="Rice">
        <title>De Novo Next Generation Sequencing of Plant Genomes.</title>
        <authorList>
            <person name="Rounsley S."/>
            <person name="Marri P.R."/>
            <person name="Yu Y."/>
            <person name="He R."/>
            <person name="Sisneros N."/>
            <person name="Goicoechea J.L."/>
            <person name="Lee S.J."/>
            <person name="Angelova A."/>
            <person name="Kudrna D."/>
            <person name="Luo M."/>
            <person name="Affourtit J."/>
            <person name="Desany B."/>
            <person name="Knight J."/>
            <person name="Niazi F."/>
            <person name="Egholm M."/>
            <person name="Wing R.A."/>
        </authorList>
    </citation>
    <scope>NUCLEOTIDE SEQUENCE [LARGE SCALE GENOMIC DNA]</scope>
    <source>
        <strain evidence="2">cv. IRGC 105608</strain>
    </source>
</reference>
<reference evidence="2" key="2">
    <citation type="submission" date="2015-03" db="UniProtKB">
        <authorList>
            <consortium name="EnsemblPlants"/>
        </authorList>
    </citation>
    <scope>IDENTIFICATION</scope>
</reference>
<dbReference type="HOGENOM" id="CLU_2926280_0_0_1"/>
<dbReference type="PaxDb" id="65489-OBART06G18590.1"/>
<dbReference type="AlphaFoldDB" id="A0A0D3GHW2"/>